<dbReference type="CDD" id="cd05819">
    <property type="entry name" value="NHL"/>
    <property type="match status" value="5"/>
</dbReference>
<dbReference type="InterPro" id="IPR050952">
    <property type="entry name" value="TRIM-NHL_E3_ligases"/>
</dbReference>
<evidence type="ECO:0000256" key="2">
    <source>
        <dbReference type="PROSITE-ProRule" id="PRU00504"/>
    </source>
</evidence>
<protein>
    <recommendedName>
        <fullName evidence="6">NHL repeat containing protein-like protein</fullName>
    </recommendedName>
</protein>
<feature type="repeat" description="NHL" evidence="2">
    <location>
        <begin position="1248"/>
        <end position="1287"/>
    </location>
</feature>
<name>A0A814PN72_ADIRI</name>
<feature type="transmembrane region" description="Helical" evidence="3">
    <location>
        <begin position="45"/>
        <end position="71"/>
    </location>
</feature>
<evidence type="ECO:0000313" key="5">
    <source>
        <dbReference type="Proteomes" id="UP000663828"/>
    </source>
</evidence>
<dbReference type="SUPFAM" id="SSF63829">
    <property type="entry name" value="Calcium-dependent phosphotriesterase"/>
    <property type="match status" value="1"/>
</dbReference>
<evidence type="ECO:0000256" key="3">
    <source>
        <dbReference type="SAM" id="Phobius"/>
    </source>
</evidence>
<dbReference type="PROSITE" id="PS51125">
    <property type="entry name" value="NHL"/>
    <property type="match status" value="7"/>
</dbReference>
<evidence type="ECO:0008006" key="6">
    <source>
        <dbReference type="Google" id="ProtNLM"/>
    </source>
</evidence>
<dbReference type="SUPFAM" id="SSF101898">
    <property type="entry name" value="NHL repeat"/>
    <property type="match status" value="4"/>
</dbReference>
<keyword evidence="3" id="KW-0472">Membrane</keyword>
<dbReference type="Pfam" id="PF01436">
    <property type="entry name" value="NHL"/>
    <property type="match status" value="5"/>
</dbReference>
<dbReference type="Gene3D" id="2.120.10.30">
    <property type="entry name" value="TolB, C-terminal domain"/>
    <property type="match status" value="7"/>
</dbReference>
<dbReference type="InterPro" id="IPR011042">
    <property type="entry name" value="6-blade_b-propeller_TolB-like"/>
</dbReference>
<feature type="repeat" description="NHL" evidence="2">
    <location>
        <begin position="1553"/>
        <end position="1583"/>
    </location>
</feature>
<feature type="repeat" description="NHL" evidence="2">
    <location>
        <begin position="998"/>
        <end position="1041"/>
    </location>
</feature>
<keyword evidence="3" id="KW-1133">Transmembrane helix</keyword>
<feature type="transmembrane region" description="Helical" evidence="3">
    <location>
        <begin position="98"/>
        <end position="118"/>
    </location>
</feature>
<dbReference type="PANTHER" id="PTHR24104">
    <property type="entry name" value="E3 UBIQUITIN-PROTEIN LIGASE NHLRC1-RELATED"/>
    <property type="match status" value="1"/>
</dbReference>
<comment type="caution">
    <text evidence="4">The sequence shown here is derived from an EMBL/GenBank/DDBJ whole genome shotgun (WGS) entry which is preliminary data.</text>
</comment>
<reference evidence="4" key="1">
    <citation type="submission" date="2021-02" db="EMBL/GenBank/DDBJ databases">
        <authorList>
            <person name="Nowell W R."/>
        </authorList>
    </citation>
    <scope>NUCLEOTIDE SEQUENCE</scope>
</reference>
<feature type="repeat" description="NHL" evidence="2">
    <location>
        <begin position="418"/>
        <end position="449"/>
    </location>
</feature>
<dbReference type="Proteomes" id="UP000663828">
    <property type="component" value="Unassembled WGS sequence"/>
</dbReference>
<keyword evidence="1" id="KW-0677">Repeat</keyword>
<evidence type="ECO:0000313" key="4">
    <source>
        <dbReference type="EMBL" id="CAF1108234.1"/>
    </source>
</evidence>
<accession>A0A814PN72</accession>
<organism evidence="4 5">
    <name type="scientific">Adineta ricciae</name>
    <name type="common">Rotifer</name>
    <dbReference type="NCBI Taxonomy" id="249248"/>
    <lineage>
        <taxon>Eukaryota</taxon>
        <taxon>Metazoa</taxon>
        <taxon>Spiralia</taxon>
        <taxon>Gnathifera</taxon>
        <taxon>Rotifera</taxon>
        <taxon>Eurotatoria</taxon>
        <taxon>Bdelloidea</taxon>
        <taxon>Adinetida</taxon>
        <taxon>Adinetidae</taxon>
        <taxon>Adineta</taxon>
    </lineage>
</organism>
<dbReference type="InterPro" id="IPR001258">
    <property type="entry name" value="NHL_repeat"/>
</dbReference>
<keyword evidence="5" id="KW-1185">Reference proteome</keyword>
<dbReference type="GO" id="GO:0008270">
    <property type="term" value="F:zinc ion binding"/>
    <property type="evidence" value="ECO:0007669"/>
    <property type="project" value="UniProtKB-KW"/>
</dbReference>
<proteinExistence type="predicted"/>
<gene>
    <name evidence="4" type="ORF">XAT740_LOCUS18725</name>
</gene>
<feature type="repeat" description="NHL" evidence="2">
    <location>
        <begin position="913"/>
        <end position="943"/>
    </location>
</feature>
<feature type="repeat" description="NHL" evidence="2">
    <location>
        <begin position="312"/>
        <end position="351"/>
    </location>
</feature>
<keyword evidence="3" id="KW-0812">Transmembrane</keyword>
<dbReference type="EMBL" id="CAJNOR010001257">
    <property type="protein sequence ID" value="CAF1108234.1"/>
    <property type="molecule type" value="Genomic_DNA"/>
</dbReference>
<dbReference type="PANTHER" id="PTHR24104:SF25">
    <property type="entry name" value="PROTEIN LIN-41"/>
    <property type="match status" value="1"/>
</dbReference>
<evidence type="ECO:0000256" key="1">
    <source>
        <dbReference type="ARBA" id="ARBA00022737"/>
    </source>
</evidence>
<feature type="repeat" description="NHL" evidence="2">
    <location>
        <begin position="1342"/>
        <end position="1385"/>
    </location>
</feature>
<sequence>MKIAIISIVSSSFLSIFPPLPDIIYYRINQQYSICFADSFLYYYYYYTVCFIGLFLQTFVPFSILSSFGWLTYRNLKRINVQHHQVTVFTRQQHINAYLIRILIFQILCYLLSAFSVFPYNLHATITLSWQKTPLQRATENVVSSFVYTVGFTHTCTQSFNRPKFRSSIAWNQHAITFSDNTTIGSQPYGIFIDKNNTIYIADRANSRVLIWVDGNIMPMKSISSNVASPYALFLTTEGAIYVDSDNSTGRVDKWSMNATSGVHVLYICSKCYNLFVDTNNNLYCSMSEQHQVIKKSLKSISNAYIIVAGTGVPGNDLNRLNRPWGIFININFDLYVADSYNHRIQLFQAGQFNGIAVAGKGSSTLTISLSFPTGILLDADNYLFIVDQGNHRIVGSDRNGFRCIVGCTGARGLASNQLMNPVSMSFDSLGNIYVVDRDNTRVQKFTVLKNIVVSYNQPKVSTNAVWSPNAVTFADRNAIGTVSFGIFITTNNTVYVADQTNDRIQVWFNDSVNPTQTIYSNLTDPYGVFATSDGDIFIDNGAGDNHVVKWLATENTTVPVMNVSESCRGLFVDINNTLYCSMPNYHLAIKRWLDDNSSTETTAAGTGVAGNTPTTLNYPMGIFVDVNFDLYIADMFNDRVQLFRLGQSTGITVAGSTSLAVTVTLNRPIGVTLRNDGYLFILDCDNNRVVGSGPGGFHCIVGCTGGSGSASYQLANPRTFGFDSNGNIYINDYGNTRIQKFVLLDNTDVAYNQPKFCANASWDPNGIIFAANTTIGANPYGIFVTKSNTIYVTNGSSNRVQVWFNGSANPSQTIFGSFLNPYTIFIRTNGDMFVDNGSPNGRVDKLLLTTNKSYPVMYVNESCFGLFVDIGNMLYCSMRDYHRVVKRWLGDNFTVGASVVGTGIAGNASDSLSWPHGLFVTSNFDLYVADRRNHRIQLFRFGQLNGTTVVGKTSVNITITLNQPIAITLDADDYLFIVDCHNHRVVGSGPNGFRCIVGCSGSSGAALNQLSYPQSFSFDSFGNIYITDWGNNRVQKFILLTNSCGKLSETVDHYESTEDDDTTSILAANIGYTSSPLSTAQSNVTTMHRSQIIVSYNQPKLGTYATWSANAITFANNNTIGSHPYSLFITTNNTIYVPNRSLPRVQIWLNNSSAPTQTISLGIDDPRTIFVTVNGDLFIANSGYNYSVNRWSPTTNTVISILSFNSTCASLFVDVYDNLYCSAPGQHQVLAKSLSDLNITIVVAGTGCSGSSSNMLYGPLGIFVDVNLDLYVADRYNHRIQLFESDKLNALTVAGSSSTNITISLNVPTAIALDADNYLFIVDSGNNRIVGSGSNGFRCIVGCSGSSDSAPDQLSSPQFLAFDSYGNIYVTDFNNSRVQKFILLNHSHVPSYNQPKFCANASWDPIGTTFANNTLIGSRPYGLFVTRNNTVYVTDRSNNQIHIWFNNSVTPTQSIARNVTKSSGIFVTLNGDIFIDNGQPNGVDKLSLTTNTSIIVLRVNDTCADLFVDDSDTLYCSMRDYHRVVKRWLGDNFTVGASVVGTGIAGNASDSLSWPHGLFVTSNFDLYVADRRNHRIQLFHFGQLNGTTVVGKTSVNITITLNQPVGITLDADDYLFIVDCYNHRVVGSGPNGFRCIVGCTGVRGSGSDQLAFPVLFSFDSFGNIYVTDWSNNRTQKFYFLQSSCGK</sequence>
<dbReference type="Gene3D" id="2.40.10.500">
    <property type="match status" value="4"/>
</dbReference>